<dbReference type="EMBL" id="JACGWK010000006">
    <property type="protein sequence ID" value="KAL0348293.1"/>
    <property type="molecule type" value="Genomic_DNA"/>
</dbReference>
<feature type="compositionally biased region" description="Low complexity" evidence="1">
    <location>
        <begin position="22"/>
        <end position="35"/>
    </location>
</feature>
<dbReference type="AlphaFoldDB" id="A0AAW2NZR0"/>
<name>A0AAW2NZR0_9LAMI</name>
<reference evidence="2" key="2">
    <citation type="journal article" date="2024" name="Plant">
        <title>Genomic evolution and insights into agronomic trait innovations of Sesamum species.</title>
        <authorList>
            <person name="Miao H."/>
            <person name="Wang L."/>
            <person name="Qu L."/>
            <person name="Liu H."/>
            <person name="Sun Y."/>
            <person name="Le M."/>
            <person name="Wang Q."/>
            <person name="Wei S."/>
            <person name="Zheng Y."/>
            <person name="Lin W."/>
            <person name="Duan Y."/>
            <person name="Cao H."/>
            <person name="Xiong S."/>
            <person name="Wang X."/>
            <person name="Wei L."/>
            <person name="Li C."/>
            <person name="Ma Q."/>
            <person name="Ju M."/>
            <person name="Zhao R."/>
            <person name="Li G."/>
            <person name="Mu C."/>
            <person name="Tian Q."/>
            <person name="Mei H."/>
            <person name="Zhang T."/>
            <person name="Gao T."/>
            <person name="Zhang H."/>
        </authorList>
    </citation>
    <scope>NUCLEOTIDE SEQUENCE</scope>
    <source>
        <strain evidence="2">G01</strain>
    </source>
</reference>
<feature type="region of interest" description="Disordered" evidence="1">
    <location>
        <begin position="1"/>
        <end position="66"/>
    </location>
</feature>
<organism evidence="2">
    <name type="scientific">Sesamum angustifolium</name>
    <dbReference type="NCBI Taxonomy" id="2727405"/>
    <lineage>
        <taxon>Eukaryota</taxon>
        <taxon>Viridiplantae</taxon>
        <taxon>Streptophyta</taxon>
        <taxon>Embryophyta</taxon>
        <taxon>Tracheophyta</taxon>
        <taxon>Spermatophyta</taxon>
        <taxon>Magnoliopsida</taxon>
        <taxon>eudicotyledons</taxon>
        <taxon>Gunneridae</taxon>
        <taxon>Pentapetalae</taxon>
        <taxon>asterids</taxon>
        <taxon>lamiids</taxon>
        <taxon>Lamiales</taxon>
        <taxon>Pedaliaceae</taxon>
        <taxon>Sesamum</taxon>
    </lineage>
</organism>
<accession>A0AAW2NZR0</accession>
<feature type="compositionally biased region" description="Basic residues" evidence="1">
    <location>
        <begin position="36"/>
        <end position="49"/>
    </location>
</feature>
<sequence length="85" mass="10015">MAAEGRKARSRGRTARRRPRRGTTTGIIRTFAGSWRWRRSGKRSSRRRREQSATAAAAEEGSGGTRRLRGWRWRSWSSTRRRWKN</sequence>
<evidence type="ECO:0000256" key="1">
    <source>
        <dbReference type="SAM" id="MobiDB-lite"/>
    </source>
</evidence>
<gene>
    <name evidence="2" type="ORF">Sangu_1057100</name>
</gene>
<comment type="caution">
    <text evidence="2">The sequence shown here is derived from an EMBL/GenBank/DDBJ whole genome shotgun (WGS) entry which is preliminary data.</text>
</comment>
<reference evidence="2" key="1">
    <citation type="submission" date="2020-06" db="EMBL/GenBank/DDBJ databases">
        <authorList>
            <person name="Li T."/>
            <person name="Hu X."/>
            <person name="Zhang T."/>
            <person name="Song X."/>
            <person name="Zhang H."/>
            <person name="Dai N."/>
            <person name="Sheng W."/>
            <person name="Hou X."/>
            <person name="Wei L."/>
        </authorList>
    </citation>
    <scope>NUCLEOTIDE SEQUENCE</scope>
    <source>
        <strain evidence="2">G01</strain>
        <tissue evidence="2">Leaf</tissue>
    </source>
</reference>
<protein>
    <submittedName>
        <fullName evidence="2">Uncharacterized protein</fullName>
    </submittedName>
</protein>
<proteinExistence type="predicted"/>
<feature type="compositionally biased region" description="Basic residues" evidence="1">
    <location>
        <begin position="8"/>
        <end position="21"/>
    </location>
</feature>
<evidence type="ECO:0000313" key="2">
    <source>
        <dbReference type="EMBL" id="KAL0348293.1"/>
    </source>
</evidence>